<dbReference type="PANTHER" id="PTHR43788:SF8">
    <property type="entry name" value="DNA-BINDING PROTEIN SMUBP-2"/>
    <property type="match status" value="1"/>
</dbReference>
<keyword evidence="6" id="KW-0175">Coiled coil</keyword>
<dbReference type="SUPFAM" id="SSF56112">
    <property type="entry name" value="Protein kinase-like (PK-like)"/>
    <property type="match status" value="1"/>
</dbReference>
<comment type="similarity">
    <text evidence="1">Belongs to the DNA2/NAM7 helicase family.</text>
</comment>
<evidence type="ECO:0000313" key="8">
    <source>
        <dbReference type="EMBL" id="MDC8785985.1"/>
    </source>
</evidence>
<protein>
    <submittedName>
        <fullName evidence="8">AAA domain-containing protein</fullName>
    </submittedName>
</protein>
<organism evidence="8 9">
    <name type="scientific">Roseateles koreensis</name>
    <dbReference type="NCBI Taxonomy" id="2987526"/>
    <lineage>
        <taxon>Bacteria</taxon>
        <taxon>Pseudomonadati</taxon>
        <taxon>Pseudomonadota</taxon>
        <taxon>Betaproteobacteria</taxon>
        <taxon>Burkholderiales</taxon>
        <taxon>Sphaerotilaceae</taxon>
        <taxon>Roseateles</taxon>
    </lineage>
</organism>
<dbReference type="PROSITE" id="PS50011">
    <property type="entry name" value="PROTEIN_KINASE_DOM"/>
    <property type="match status" value="1"/>
</dbReference>
<dbReference type="InterPro" id="IPR000719">
    <property type="entry name" value="Prot_kinase_dom"/>
</dbReference>
<dbReference type="Proteomes" id="UP001219862">
    <property type="component" value="Unassembled WGS sequence"/>
</dbReference>
<keyword evidence="3" id="KW-0378">Hydrolase</keyword>
<keyword evidence="2" id="KW-0547">Nucleotide-binding</keyword>
<evidence type="ECO:0000256" key="2">
    <source>
        <dbReference type="ARBA" id="ARBA00022741"/>
    </source>
</evidence>
<accession>A0ABT5KSV1</accession>
<dbReference type="SUPFAM" id="SSF52540">
    <property type="entry name" value="P-loop containing nucleoside triphosphate hydrolases"/>
    <property type="match status" value="1"/>
</dbReference>
<dbReference type="Gene3D" id="1.10.510.10">
    <property type="entry name" value="Transferase(Phosphotransferase) domain 1"/>
    <property type="match status" value="1"/>
</dbReference>
<proteinExistence type="inferred from homology"/>
<keyword evidence="4" id="KW-0347">Helicase</keyword>
<dbReference type="InterPro" id="IPR041677">
    <property type="entry name" value="DNA2/NAM7_AAA_11"/>
</dbReference>
<dbReference type="RefSeq" id="WP_273597100.1">
    <property type="nucleotide sequence ID" value="NZ_JAQQXS010000010.1"/>
</dbReference>
<dbReference type="Pfam" id="PF13087">
    <property type="entry name" value="AAA_12"/>
    <property type="match status" value="1"/>
</dbReference>
<gene>
    <name evidence="8" type="ORF">PRZ01_12370</name>
</gene>
<dbReference type="InterPro" id="IPR047187">
    <property type="entry name" value="SF1_C_Upf1"/>
</dbReference>
<dbReference type="SMART" id="SM00220">
    <property type="entry name" value="S_TKc"/>
    <property type="match status" value="1"/>
</dbReference>
<keyword evidence="5" id="KW-0067">ATP-binding</keyword>
<sequence>MSEKKTIKLGDLEARQGSPRQNFAEGRYVTTRSAPRSGGLSTVYQATDLETTTKVAVKVFRSEGRTDDVIEESFRREVQALSDLSHPHIVRILDSGRDEDHGVHFVVMEWVEQDLSSVMAPARYSDWGSYYASVGKGVLDALAFAHTRSTAHRDVKPSNVLVTEQGVVKLCDFGISKIRTFLAPGVTLARFASAPYSPPEADDGSYSYSRDVFGFAAMSVAVLTGKKPNEYADLGALLEESPIEEPIRRVLRRCLDLERPEQRPANAGLLQAELEQAAPAPARAALPAVLLALTNKVRSTVEYDKGLRGAMAERFVERDLEGARMEEIPAVPDKPGRSFRAYGGTYGYIAVREEAGNRLLLVSALEYQPSDLERRRSNAADPEVRFAHAGATNQASSDALNALLDRLLAFTADQKERWLEQRGQELYRKWVDLLSAKTELERGRRLRLPYVDRGPAGEFVRLKMRPGVDPSGMVGQDVFIPAGEQGEFRGKVISRTDDGILLRPSVRNRMDAGATPEEGVVETDTTKTDAALDKQKAAVDAVRYGRSVNPELGGYIVSPDSVPVPPTEEVQFINAQIDDDKQDAVLVALSGPPLLLVEGPPGTGKTTFITELVLQTLKANPNARVLLTSQTHVALDNSLERIVGQTAIPVDAVRIGQDDDDRIAASTRKLMLDTKLPEMRKRALAAGRAFMERWAQEHGLNVKDIRRVMAMERHGKLKTRLEAAEQGLLELESQLAKSARAGLSAEEESELEDRFKGLSSDRDLLEGLLKESWKDLSSHIESKDELKEFAECSATDLHGWAEAYSDGTPAGGQLKELLQVHTDWEAAFGRSRDFQAAVIAASQVVSGTCLGVMSIPGRSEITYDLCIVDEASIATPTEVLVPMSRARRTVLVGDSKQLSPFQDPDLRTMGLLERFDLKPDDQKATLFNHLAANLPTALKKSLTSQHRMLPAIGDLISECFYRGELRSIERAPAAHLAGVMPRPVTWYSTVRKSNRGSSPQAKSYYNDAEVEIVIGLLTRIDAWMQRGRYKDKRVTVAVLTGYDQQRARLQTAVQTKGRQWKSFSETFVNVVDAFQGREADILVFSVTRSDAKGLGFLREMERINVALSRGKELLAIVGDHGFCQAAQGSTNPLRDVIDYIRRNPQTCALEEVLP</sequence>
<dbReference type="InterPro" id="IPR027417">
    <property type="entry name" value="P-loop_NTPase"/>
</dbReference>
<dbReference type="InterPro" id="IPR050534">
    <property type="entry name" value="Coronavir_polyprotein_1ab"/>
</dbReference>
<evidence type="ECO:0000256" key="6">
    <source>
        <dbReference type="SAM" id="Coils"/>
    </source>
</evidence>
<dbReference type="Gene3D" id="3.30.200.20">
    <property type="entry name" value="Phosphorylase Kinase, domain 1"/>
    <property type="match status" value="1"/>
</dbReference>
<evidence type="ECO:0000259" key="7">
    <source>
        <dbReference type="PROSITE" id="PS50011"/>
    </source>
</evidence>
<dbReference type="CDD" id="cd14014">
    <property type="entry name" value="STKc_PknB_like"/>
    <property type="match status" value="1"/>
</dbReference>
<evidence type="ECO:0000256" key="3">
    <source>
        <dbReference type="ARBA" id="ARBA00022801"/>
    </source>
</evidence>
<comment type="caution">
    <text evidence="8">The sequence shown here is derived from an EMBL/GenBank/DDBJ whole genome shotgun (WGS) entry which is preliminary data.</text>
</comment>
<dbReference type="Gene3D" id="3.40.50.300">
    <property type="entry name" value="P-loop containing nucleotide triphosphate hydrolases"/>
    <property type="match status" value="2"/>
</dbReference>
<dbReference type="InterPro" id="IPR011009">
    <property type="entry name" value="Kinase-like_dom_sf"/>
</dbReference>
<keyword evidence="9" id="KW-1185">Reference proteome</keyword>
<dbReference type="InterPro" id="IPR041679">
    <property type="entry name" value="DNA2/NAM7-like_C"/>
</dbReference>
<dbReference type="EMBL" id="JAQQXS010000010">
    <property type="protein sequence ID" value="MDC8785985.1"/>
    <property type="molecule type" value="Genomic_DNA"/>
</dbReference>
<feature type="domain" description="Protein kinase" evidence="7">
    <location>
        <begin position="29"/>
        <end position="275"/>
    </location>
</feature>
<feature type="coiled-coil region" evidence="6">
    <location>
        <begin position="714"/>
        <end position="741"/>
    </location>
</feature>
<dbReference type="PANTHER" id="PTHR43788">
    <property type="entry name" value="DNA2/NAM7 HELICASE FAMILY MEMBER"/>
    <property type="match status" value="1"/>
</dbReference>
<dbReference type="Pfam" id="PF00069">
    <property type="entry name" value="Pkinase"/>
    <property type="match status" value="1"/>
</dbReference>
<evidence type="ECO:0000313" key="9">
    <source>
        <dbReference type="Proteomes" id="UP001219862"/>
    </source>
</evidence>
<evidence type="ECO:0000256" key="5">
    <source>
        <dbReference type="ARBA" id="ARBA00022840"/>
    </source>
</evidence>
<dbReference type="Pfam" id="PF13086">
    <property type="entry name" value="AAA_11"/>
    <property type="match status" value="1"/>
</dbReference>
<dbReference type="CDD" id="cd18808">
    <property type="entry name" value="SF1_C_Upf1"/>
    <property type="match status" value="1"/>
</dbReference>
<evidence type="ECO:0000256" key="1">
    <source>
        <dbReference type="ARBA" id="ARBA00007913"/>
    </source>
</evidence>
<reference evidence="8 9" key="1">
    <citation type="submission" date="2022-10" db="EMBL/GenBank/DDBJ databases">
        <title>paucibacter sp. hw8 Genome sequencing.</title>
        <authorList>
            <person name="Park S."/>
        </authorList>
    </citation>
    <scope>NUCLEOTIDE SEQUENCE [LARGE SCALE GENOMIC DNA]</scope>
    <source>
        <strain evidence="9">hw8</strain>
    </source>
</reference>
<evidence type="ECO:0000256" key="4">
    <source>
        <dbReference type="ARBA" id="ARBA00022806"/>
    </source>
</evidence>
<name>A0ABT5KSV1_9BURK</name>